<evidence type="ECO:0000313" key="2">
    <source>
        <dbReference type="EMBL" id="KAL2336242.1"/>
    </source>
</evidence>
<dbReference type="PANTHER" id="PTHR33472">
    <property type="entry name" value="OS01G0106600 PROTEIN"/>
    <property type="match status" value="1"/>
</dbReference>
<dbReference type="EMBL" id="JBGMDY010000004">
    <property type="protein sequence ID" value="KAL2336242.1"/>
    <property type="molecule type" value="Genomic_DNA"/>
</dbReference>
<gene>
    <name evidence="2" type="ORF">Fmac_010688</name>
</gene>
<organism evidence="2 3">
    <name type="scientific">Flemingia macrophylla</name>
    <dbReference type="NCBI Taxonomy" id="520843"/>
    <lineage>
        <taxon>Eukaryota</taxon>
        <taxon>Viridiplantae</taxon>
        <taxon>Streptophyta</taxon>
        <taxon>Embryophyta</taxon>
        <taxon>Tracheophyta</taxon>
        <taxon>Spermatophyta</taxon>
        <taxon>Magnoliopsida</taxon>
        <taxon>eudicotyledons</taxon>
        <taxon>Gunneridae</taxon>
        <taxon>Pentapetalae</taxon>
        <taxon>rosids</taxon>
        <taxon>fabids</taxon>
        <taxon>Fabales</taxon>
        <taxon>Fabaceae</taxon>
        <taxon>Papilionoideae</taxon>
        <taxon>50 kb inversion clade</taxon>
        <taxon>NPAAA clade</taxon>
        <taxon>indigoferoid/millettioid clade</taxon>
        <taxon>Phaseoleae</taxon>
        <taxon>Flemingia</taxon>
    </lineage>
</organism>
<name>A0ABD1ML16_9FABA</name>
<reference evidence="2 3" key="1">
    <citation type="submission" date="2024-08" db="EMBL/GenBank/DDBJ databases">
        <title>Insights into the chromosomal genome structure of Flemingia macrophylla.</title>
        <authorList>
            <person name="Ding Y."/>
            <person name="Zhao Y."/>
            <person name="Bi W."/>
            <person name="Wu M."/>
            <person name="Zhao G."/>
            <person name="Gong Y."/>
            <person name="Li W."/>
            <person name="Zhang P."/>
        </authorList>
    </citation>
    <scope>NUCLEOTIDE SEQUENCE [LARGE SCALE GENOMIC DNA]</scope>
    <source>
        <strain evidence="2">DYQJB</strain>
        <tissue evidence="2">Leaf</tissue>
    </source>
</reference>
<dbReference type="AlphaFoldDB" id="A0ABD1ML16"/>
<keyword evidence="3" id="KW-1185">Reference proteome</keyword>
<feature type="compositionally biased region" description="Polar residues" evidence="1">
    <location>
        <begin position="19"/>
        <end position="57"/>
    </location>
</feature>
<feature type="region of interest" description="Disordered" evidence="1">
    <location>
        <begin position="1"/>
        <end position="57"/>
    </location>
</feature>
<sequence length="206" mass="22803">MTNPIPIPIRPWSRLAPLPSSQYEIAQPSLKPTNNSSHDNSKSATKSQPHVHNSMQSQELKLTTPMIFSPSKSMLHPQPVEEFTVQKPNSNVSLKKESGENQIQGIAQNAKKVATQENEKQGKGFHTSSNGIRVITIAGENRGAEMQITMSQKKSIHNKGERVYGNSNVQCVNNSMLFNTSLTHHDPGMHLVIPKKPIAKGFHLKK</sequence>
<accession>A0ABD1ML16</accession>
<comment type="caution">
    <text evidence="2">The sequence shown here is derived from an EMBL/GenBank/DDBJ whole genome shotgun (WGS) entry which is preliminary data.</text>
</comment>
<dbReference type="Proteomes" id="UP001603857">
    <property type="component" value="Unassembled WGS sequence"/>
</dbReference>
<proteinExistence type="predicted"/>
<protein>
    <submittedName>
        <fullName evidence="2">Uncharacterized protein</fullName>
    </submittedName>
</protein>
<dbReference type="PANTHER" id="PTHR33472:SF1">
    <property type="entry name" value="EXTENSIN-RELATED"/>
    <property type="match status" value="1"/>
</dbReference>
<evidence type="ECO:0000313" key="3">
    <source>
        <dbReference type="Proteomes" id="UP001603857"/>
    </source>
</evidence>
<evidence type="ECO:0000256" key="1">
    <source>
        <dbReference type="SAM" id="MobiDB-lite"/>
    </source>
</evidence>